<evidence type="ECO:0000313" key="2">
    <source>
        <dbReference type="Proteomes" id="UP000319949"/>
    </source>
</evidence>
<dbReference type="Proteomes" id="UP000319949">
    <property type="component" value="Unassembled WGS sequence"/>
</dbReference>
<evidence type="ECO:0000313" key="1">
    <source>
        <dbReference type="EMBL" id="TWB04489.1"/>
    </source>
</evidence>
<reference evidence="1 2" key="1">
    <citation type="submission" date="2019-06" db="EMBL/GenBank/DDBJ databases">
        <title>Genomic Encyclopedia of Type Strains, Phase IV (KMG-V): Genome sequencing to study the core and pangenomes of soil and plant-associated prokaryotes.</title>
        <authorList>
            <person name="Whitman W."/>
        </authorList>
    </citation>
    <scope>NUCLEOTIDE SEQUENCE [LARGE SCALE GENOMIC DNA]</scope>
    <source>
        <strain evidence="1 2">BR 510</strain>
    </source>
</reference>
<dbReference type="RefSeq" id="WP_145659588.1">
    <property type="nucleotide sequence ID" value="NZ_VITK01000002.1"/>
</dbReference>
<dbReference type="AlphaFoldDB" id="A0A560E529"/>
<sequence>MHIFIDETGTFTGIGQPLSISMIGALIIPDARKRSLEREYGKLRKYLPSEKGEVKGKRMSEQDIAKLMPILRHHDVLFEVAAIDLGLHTEDGIRRNQAARAEGMTNGLTDKHQQTLIDSVWKARREFENYSLQLNIQSAIIFELLDRVIEHGTMYYSQRRPKELSAFHWVIDAKGDNSIPTPWEGWWATFIKPALQSKMARDPMGSLKIGDYSHMKRFEFDEISDFMTGLLKPKPDGPKPMNLGLVLSESLRFSKDPEPGLEMVDILTNATRRALRGNLQREGWQEIPTIMIARNPTTIQLLALDSNVPESMKLSYGKTLMAFHNAAKHMLTERNRKVKW</sequence>
<proteinExistence type="predicted"/>
<comment type="caution">
    <text evidence="1">The sequence shown here is derived from an EMBL/GenBank/DDBJ whole genome shotgun (WGS) entry which is preliminary data.</text>
</comment>
<name>A0A560E529_9BRAD</name>
<organism evidence="1 2">
    <name type="scientific">Bradyrhizobium stylosanthis</name>
    <dbReference type="NCBI Taxonomy" id="1803665"/>
    <lineage>
        <taxon>Bacteria</taxon>
        <taxon>Pseudomonadati</taxon>
        <taxon>Pseudomonadota</taxon>
        <taxon>Alphaproteobacteria</taxon>
        <taxon>Hyphomicrobiales</taxon>
        <taxon>Nitrobacteraceae</taxon>
        <taxon>Bradyrhizobium</taxon>
    </lineage>
</organism>
<accession>A0A560E529</accession>
<protein>
    <recommendedName>
        <fullName evidence="3">DUF3800 domain-containing protein</fullName>
    </recommendedName>
</protein>
<dbReference type="OrthoDB" id="7888982at2"/>
<keyword evidence="2" id="KW-1185">Reference proteome</keyword>
<evidence type="ECO:0008006" key="3">
    <source>
        <dbReference type="Google" id="ProtNLM"/>
    </source>
</evidence>
<gene>
    <name evidence="1" type="ORF">FBZ96_102965</name>
</gene>
<dbReference type="EMBL" id="VITK01000002">
    <property type="protein sequence ID" value="TWB04489.1"/>
    <property type="molecule type" value="Genomic_DNA"/>
</dbReference>